<evidence type="ECO:0000256" key="1">
    <source>
        <dbReference type="SAM" id="MobiDB-lite"/>
    </source>
</evidence>
<reference evidence="2 3" key="1">
    <citation type="journal article" date="2019" name="Int. J. Syst. Evol. Microbiol.">
        <title>The Global Catalogue of Microorganisms (GCM) 10K type strain sequencing project: providing services to taxonomists for standard genome sequencing and annotation.</title>
        <authorList>
            <consortium name="The Broad Institute Genomics Platform"/>
            <consortium name="The Broad Institute Genome Sequencing Center for Infectious Disease"/>
            <person name="Wu L."/>
            <person name="Ma J."/>
        </authorList>
    </citation>
    <scope>NUCLEOTIDE SEQUENCE [LARGE SCALE GENOMIC DNA]</scope>
    <source>
        <strain evidence="2 3">JCM 6923</strain>
    </source>
</reference>
<feature type="region of interest" description="Disordered" evidence="1">
    <location>
        <begin position="320"/>
        <end position="343"/>
    </location>
</feature>
<evidence type="ECO:0000313" key="2">
    <source>
        <dbReference type="EMBL" id="GAA2463828.1"/>
    </source>
</evidence>
<feature type="compositionally biased region" description="Basic and acidic residues" evidence="1">
    <location>
        <begin position="332"/>
        <end position="343"/>
    </location>
</feature>
<evidence type="ECO:0000313" key="3">
    <source>
        <dbReference type="Proteomes" id="UP001501721"/>
    </source>
</evidence>
<gene>
    <name evidence="2" type="ORF">GCM10010422_00100</name>
</gene>
<dbReference type="EMBL" id="BAAATL010000001">
    <property type="protein sequence ID" value="GAA2463828.1"/>
    <property type="molecule type" value="Genomic_DNA"/>
</dbReference>
<proteinExistence type="predicted"/>
<protein>
    <submittedName>
        <fullName evidence="2">Uncharacterized protein</fullName>
    </submittedName>
</protein>
<dbReference type="Proteomes" id="UP001501721">
    <property type="component" value="Unassembled WGS sequence"/>
</dbReference>
<feature type="region of interest" description="Disordered" evidence="1">
    <location>
        <begin position="1"/>
        <end position="22"/>
    </location>
</feature>
<sequence length="343" mass="36032">MAPQTLVPDASHGAPPQPVGHQEEGRPVLLLMGDETRDHGGWARLAIERRYRLLSPPTRSGGQDVVPSGVRGVVTFCEDTVGRALSLAESAGLPAAPLRTAAHRRDAESQRAFPSDGSTSETALTALVVSTVLDGRAAPLFVARPEWEARHSGYVVEGADPLLRHGSVTEAVRAAHRDAGIYCGLTVTEIHVAGWGDDLRTVSLRVDGLLGTDPLLRAGSLATGIDCALIWADLAAGAEPDLVPRRNSAAAVRLIHLEPELVATAAGLDIDALPGGIWEVHLVATGNAASEPGSAAQALLAVAVGESAAACRRALDLLPSVSQPRHHPRPTYTDERNQRRTHA</sequence>
<name>A0ABN3KJQ4_9ACTN</name>
<accession>A0ABN3KJQ4</accession>
<comment type="caution">
    <text evidence="2">The sequence shown here is derived from an EMBL/GenBank/DDBJ whole genome shotgun (WGS) entry which is preliminary data.</text>
</comment>
<keyword evidence="3" id="KW-1185">Reference proteome</keyword>
<organism evidence="2 3">
    <name type="scientific">Streptomyces graminearus</name>
    <dbReference type="NCBI Taxonomy" id="284030"/>
    <lineage>
        <taxon>Bacteria</taxon>
        <taxon>Bacillati</taxon>
        <taxon>Actinomycetota</taxon>
        <taxon>Actinomycetes</taxon>
        <taxon>Kitasatosporales</taxon>
        <taxon>Streptomycetaceae</taxon>
        <taxon>Streptomyces</taxon>
    </lineage>
</organism>